<dbReference type="RefSeq" id="XP_004501566.1">
    <property type="nucleotide sequence ID" value="XM_004501509.3"/>
</dbReference>
<evidence type="ECO:0000256" key="6">
    <source>
        <dbReference type="ARBA" id="ARBA00022946"/>
    </source>
</evidence>
<evidence type="ECO:0000256" key="12">
    <source>
        <dbReference type="ARBA" id="ARBA00081663"/>
    </source>
</evidence>
<keyword evidence="14" id="KW-1185">Reference proteome</keyword>
<gene>
    <name evidence="15 16" type="primary">LOC101488435</name>
</gene>
<proteinExistence type="inferred from homology"/>
<evidence type="ECO:0000313" key="16">
    <source>
        <dbReference type="RefSeq" id="XP_004501567.1"/>
    </source>
</evidence>
<dbReference type="eggNOG" id="KOG2151">
    <property type="taxonomic scope" value="Eukaryota"/>
</dbReference>
<dbReference type="PANTHER" id="PTHR47912">
    <property type="entry name" value="THIOREDOXIN-LIKE 4, CHLOROPLASTIC"/>
    <property type="match status" value="1"/>
</dbReference>
<dbReference type="GeneID" id="101488435"/>
<keyword evidence="7" id="KW-0249">Electron transport</keyword>
<evidence type="ECO:0000256" key="2">
    <source>
        <dbReference type="ARBA" id="ARBA00008987"/>
    </source>
</evidence>
<evidence type="ECO:0000313" key="14">
    <source>
        <dbReference type="Proteomes" id="UP000087171"/>
    </source>
</evidence>
<evidence type="ECO:0000256" key="9">
    <source>
        <dbReference type="ARBA" id="ARBA00023284"/>
    </source>
</evidence>
<keyword evidence="3" id="KW-0813">Transport</keyword>
<reference evidence="14" key="1">
    <citation type="journal article" date="2013" name="Nat. Biotechnol.">
        <title>Draft genome sequence of chickpea (Cicer arietinum) provides a resource for trait improvement.</title>
        <authorList>
            <person name="Varshney R.K."/>
            <person name="Song C."/>
            <person name="Saxena R.K."/>
            <person name="Azam S."/>
            <person name="Yu S."/>
            <person name="Sharpe A.G."/>
            <person name="Cannon S."/>
            <person name="Baek J."/>
            <person name="Rosen B.D."/>
            <person name="Tar'an B."/>
            <person name="Millan T."/>
            <person name="Zhang X."/>
            <person name="Ramsay L.D."/>
            <person name="Iwata A."/>
            <person name="Wang Y."/>
            <person name="Nelson W."/>
            <person name="Farmer A.D."/>
            <person name="Gaur P.M."/>
            <person name="Soderlund C."/>
            <person name="Penmetsa R.V."/>
            <person name="Xu C."/>
            <person name="Bharti A.K."/>
            <person name="He W."/>
            <person name="Winter P."/>
            <person name="Zhao S."/>
            <person name="Hane J.K."/>
            <person name="Carrasquilla-Garcia N."/>
            <person name="Condie J.A."/>
            <person name="Upadhyaya H.D."/>
            <person name="Luo M.C."/>
            <person name="Thudi M."/>
            <person name="Gowda C.L."/>
            <person name="Singh N.P."/>
            <person name="Lichtenzveig J."/>
            <person name="Gali K.K."/>
            <person name="Rubio J."/>
            <person name="Nadarajan N."/>
            <person name="Dolezel J."/>
            <person name="Bansal K.C."/>
            <person name="Xu X."/>
            <person name="Edwards D."/>
            <person name="Zhang G."/>
            <person name="Kahl G."/>
            <person name="Gil J."/>
            <person name="Singh K.B."/>
            <person name="Datta S.K."/>
            <person name="Jackson S.A."/>
            <person name="Wang J."/>
            <person name="Cook D.R."/>
        </authorList>
    </citation>
    <scope>NUCLEOTIDE SEQUENCE [LARGE SCALE GENOMIC DNA]</scope>
    <source>
        <strain evidence="14">cv. CDC Frontier</strain>
    </source>
</reference>
<protein>
    <recommendedName>
        <fullName evidence="11">Thioredoxin-like 4, chloroplastic</fullName>
    </recommendedName>
    <alternativeName>
        <fullName evidence="12">Lilium-type thioredoxin 3</fullName>
    </alternativeName>
</protein>
<dbReference type="GO" id="GO:0009507">
    <property type="term" value="C:chloroplast"/>
    <property type="evidence" value="ECO:0007669"/>
    <property type="project" value="UniProtKB-SubCell"/>
</dbReference>
<dbReference type="InterPro" id="IPR036249">
    <property type="entry name" value="Thioredoxin-like_sf"/>
</dbReference>
<dbReference type="PANTHER" id="PTHR47912:SF1">
    <property type="entry name" value="THIOREDOXIN-LIKE 4, CHLOROPLASTIC"/>
    <property type="match status" value="1"/>
</dbReference>
<organism evidence="14 16">
    <name type="scientific">Cicer arietinum</name>
    <name type="common">Chickpea</name>
    <name type="synonym">Garbanzo</name>
    <dbReference type="NCBI Taxonomy" id="3827"/>
    <lineage>
        <taxon>Eukaryota</taxon>
        <taxon>Viridiplantae</taxon>
        <taxon>Streptophyta</taxon>
        <taxon>Embryophyta</taxon>
        <taxon>Tracheophyta</taxon>
        <taxon>Spermatophyta</taxon>
        <taxon>Magnoliopsida</taxon>
        <taxon>eudicotyledons</taxon>
        <taxon>Gunneridae</taxon>
        <taxon>Pentapetalae</taxon>
        <taxon>rosids</taxon>
        <taxon>fabids</taxon>
        <taxon>Fabales</taxon>
        <taxon>Fabaceae</taxon>
        <taxon>Papilionoideae</taxon>
        <taxon>50 kb inversion clade</taxon>
        <taxon>NPAAA clade</taxon>
        <taxon>Hologalegina</taxon>
        <taxon>IRL clade</taxon>
        <taxon>Cicereae</taxon>
        <taxon>Cicer</taxon>
    </lineage>
</organism>
<comment type="function">
    <text evidence="10">Probable thiol-disulfide oxidoreductase that may participate in various redox reactions.</text>
</comment>
<evidence type="ECO:0000256" key="1">
    <source>
        <dbReference type="ARBA" id="ARBA00004229"/>
    </source>
</evidence>
<dbReference type="AlphaFoldDB" id="A0A1S2Y9N0"/>
<keyword evidence="4" id="KW-0150">Chloroplast</keyword>
<evidence type="ECO:0000256" key="10">
    <source>
        <dbReference type="ARBA" id="ARBA00056742"/>
    </source>
</evidence>
<keyword evidence="6" id="KW-0809">Transit peptide</keyword>
<reference evidence="15 16" key="2">
    <citation type="submission" date="2025-04" db="UniProtKB">
        <authorList>
            <consortium name="RefSeq"/>
        </authorList>
    </citation>
    <scope>IDENTIFICATION</scope>
    <source>
        <tissue evidence="15 16">Etiolated seedlings</tissue>
    </source>
</reference>
<dbReference type="KEGG" id="cam:101488435"/>
<keyword evidence="8" id="KW-1015">Disulfide bond</keyword>
<dbReference type="PROSITE" id="PS51352">
    <property type="entry name" value="THIOREDOXIN_2"/>
    <property type="match status" value="1"/>
</dbReference>
<evidence type="ECO:0000256" key="8">
    <source>
        <dbReference type="ARBA" id="ARBA00023157"/>
    </source>
</evidence>
<dbReference type="Proteomes" id="UP000087171">
    <property type="component" value="Chromosome Ca5"/>
</dbReference>
<dbReference type="SUPFAM" id="SSF52833">
    <property type="entry name" value="Thioredoxin-like"/>
    <property type="match status" value="1"/>
</dbReference>
<accession>A0A1S2Y9N0</accession>
<comment type="subcellular location">
    <subcellularLocation>
        <location evidence="1">Plastid</location>
        <location evidence="1">Chloroplast</location>
    </subcellularLocation>
</comment>
<keyword evidence="9" id="KW-0676">Redox-active center</keyword>
<dbReference type="RefSeq" id="XP_004501567.1">
    <property type="nucleotide sequence ID" value="XM_004501510.3"/>
</dbReference>
<evidence type="ECO:0000256" key="3">
    <source>
        <dbReference type="ARBA" id="ARBA00022448"/>
    </source>
</evidence>
<keyword evidence="5" id="KW-0934">Plastid</keyword>
<evidence type="ECO:0000256" key="7">
    <source>
        <dbReference type="ARBA" id="ARBA00022982"/>
    </source>
</evidence>
<feature type="domain" description="Thioredoxin" evidence="13">
    <location>
        <begin position="69"/>
        <end position="209"/>
    </location>
</feature>
<dbReference type="InterPro" id="IPR013766">
    <property type="entry name" value="Thioredoxin_domain"/>
</dbReference>
<dbReference type="FunFam" id="3.40.30.10:FF:000234">
    <property type="entry name" value="Thioredoxin-like 4, chloroplastic"/>
    <property type="match status" value="1"/>
</dbReference>
<evidence type="ECO:0000256" key="4">
    <source>
        <dbReference type="ARBA" id="ARBA00022528"/>
    </source>
</evidence>
<evidence type="ECO:0000256" key="5">
    <source>
        <dbReference type="ARBA" id="ARBA00022640"/>
    </source>
</evidence>
<dbReference type="OrthoDB" id="10263751at2759"/>
<dbReference type="Pfam" id="PF00085">
    <property type="entry name" value="Thioredoxin"/>
    <property type="match status" value="1"/>
</dbReference>
<evidence type="ECO:0000256" key="11">
    <source>
        <dbReference type="ARBA" id="ARBA00068610"/>
    </source>
</evidence>
<comment type="similarity">
    <text evidence="2">Belongs to the thioredoxin family.</text>
</comment>
<name>A0A1S2Y9N0_CICAR</name>
<sequence>MPLVVIHGQTILHTKSFLNVRLNLYLQKPLKSRISHLVFSLVPNHNHGKLCLSGAKIEPNIKIRKTFFLDKIRVADEYQENLPDEDDDLCPVECVREFKTDEEFFRILEKSKGTGSLVVVDFFRTSCGSCKYIEQGFAKLCKKSGSHDVPVIFLKHNVIDEYDEESEVAERLRIRAVPLFHFYKDGKLLEAFPTRDKERILAAILKYSSLEAEDILS</sequence>
<evidence type="ECO:0000259" key="13">
    <source>
        <dbReference type="PROSITE" id="PS51352"/>
    </source>
</evidence>
<dbReference type="PaxDb" id="3827-XP_004501566.1"/>
<evidence type="ECO:0000313" key="15">
    <source>
        <dbReference type="RefSeq" id="XP_004501566.1"/>
    </source>
</evidence>
<dbReference type="STRING" id="3827.A0A1S2Y9N0"/>
<dbReference type="CDD" id="cd02947">
    <property type="entry name" value="TRX_family"/>
    <property type="match status" value="1"/>
</dbReference>
<dbReference type="InterPro" id="IPR044176">
    <property type="entry name" value="TRL4_chloroplastic"/>
</dbReference>
<dbReference type="Gene3D" id="3.40.30.10">
    <property type="entry name" value="Glutaredoxin"/>
    <property type="match status" value="1"/>
</dbReference>